<proteinExistence type="predicted"/>
<dbReference type="EMBL" id="BARU01012000">
    <property type="protein sequence ID" value="GAH35838.1"/>
    <property type="molecule type" value="Genomic_DNA"/>
</dbReference>
<organism evidence="1">
    <name type="scientific">marine sediment metagenome</name>
    <dbReference type="NCBI Taxonomy" id="412755"/>
    <lineage>
        <taxon>unclassified sequences</taxon>
        <taxon>metagenomes</taxon>
        <taxon>ecological metagenomes</taxon>
    </lineage>
</organism>
<reference evidence="1" key="1">
    <citation type="journal article" date="2014" name="Front. Microbiol.">
        <title>High frequency of phylogenetically diverse reductive dehalogenase-homologous genes in deep subseafloor sedimentary metagenomes.</title>
        <authorList>
            <person name="Kawai M."/>
            <person name="Futagami T."/>
            <person name="Toyoda A."/>
            <person name="Takaki Y."/>
            <person name="Nishi S."/>
            <person name="Hori S."/>
            <person name="Arai W."/>
            <person name="Tsubouchi T."/>
            <person name="Morono Y."/>
            <person name="Uchiyama I."/>
            <person name="Ito T."/>
            <person name="Fujiyama A."/>
            <person name="Inagaki F."/>
            <person name="Takami H."/>
        </authorList>
    </citation>
    <scope>NUCLEOTIDE SEQUENCE</scope>
    <source>
        <strain evidence="1">Expedition CK06-06</strain>
    </source>
</reference>
<accession>X1GS39</accession>
<name>X1GS39_9ZZZZ</name>
<comment type="caution">
    <text evidence="1">The sequence shown here is derived from an EMBL/GenBank/DDBJ whole genome shotgun (WGS) entry which is preliminary data.</text>
</comment>
<feature type="non-terminal residue" evidence="1">
    <location>
        <position position="38"/>
    </location>
</feature>
<protein>
    <submittedName>
        <fullName evidence="1">Uncharacterized protein</fullName>
    </submittedName>
</protein>
<sequence>MKIFMGDMCEECRIRYDQGYCIEMVEYFRNDEKIMYEC</sequence>
<dbReference type="AlphaFoldDB" id="X1GS39"/>
<gene>
    <name evidence="1" type="ORF">S03H2_22322</name>
</gene>
<evidence type="ECO:0000313" key="1">
    <source>
        <dbReference type="EMBL" id="GAH35838.1"/>
    </source>
</evidence>